<comment type="similarity">
    <text evidence="1">Belongs to the peptidase S33 family.</text>
</comment>
<evidence type="ECO:0000256" key="2">
    <source>
        <dbReference type="ARBA" id="ARBA00022801"/>
    </source>
</evidence>
<dbReference type="HOGENOM" id="CLU_013364_5_2_1"/>
<dbReference type="SUPFAM" id="SSF53474">
    <property type="entry name" value="alpha/beta-Hydrolases"/>
    <property type="match status" value="1"/>
</dbReference>
<dbReference type="OrthoDB" id="425534at2759"/>
<gene>
    <name evidence="5" type="ORF">TRIVIDRAFT_133875</name>
</gene>
<proteinExistence type="inferred from homology"/>
<dbReference type="STRING" id="413071.G9MQ32"/>
<protein>
    <recommendedName>
        <fullName evidence="7">Peptidase S33 tripeptidyl aminopeptidase-like C-terminal domain-containing protein</fullName>
    </recommendedName>
</protein>
<dbReference type="Proteomes" id="UP000007115">
    <property type="component" value="Unassembled WGS sequence"/>
</dbReference>
<dbReference type="GeneID" id="25787625"/>
<dbReference type="InParanoid" id="G9MQ32"/>
<dbReference type="RefSeq" id="XP_013958182.1">
    <property type="nucleotide sequence ID" value="XM_014102707.1"/>
</dbReference>
<dbReference type="VEuPathDB" id="FungiDB:TRIVIDRAFT_133875"/>
<feature type="non-terminal residue" evidence="5">
    <location>
        <position position="1"/>
    </location>
</feature>
<feature type="non-terminal residue" evidence="5">
    <location>
        <position position="559"/>
    </location>
</feature>
<keyword evidence="6" id="KW-1185">Reference proteome</keyword>
<dbReference type="InterPro" id="IPR013595">
    <property type="entry name" value="Pept_S33_TAP-like_C"/>
</dbReference>
<dbReference type="Gene3D" id="3.40.50.1820">
    <property type="entry name" value="alpha/beta hydrolase"/>
    <property type="match status" value="1"/>
</dbReference>
<dbReference type="EMBL" id="ABDF02000005">
    <property type="protein sequence ID" value="EHK23981.1"/>
    <property type="molecule type" value="Genomic_DNA"/>
</dbReference>
<dbReference type="PANTHER" id="PTHR43248:SF25">
    <property type="entry name" value="AB HYDROLASE-1 DOMAIN-CONTAINING PROTEIN-RELATED"/>
    <property type="match status" value="1"/>
</dbReference>
<dbReference type="eggNOG" id="ENOG502RY03">
    <property type="taxonomic scope" value="Eukaryota"/>
</dbReference>
<dbReference type="InterPro" id="IPR051601">
    <property type="entry name" value="Serine_prot/Carboxylest_S33"/>
</dbReference>
<dbReference type="AlphaFoldDB" id="G9MQ32"/>
<evidence type="ECO:0000313" key="5">
    <source>
        <dbReference type="EMBL" id="EHK23981.1"/>
    </source>
</evidence>
<feature type="domain" description="AB hydrolase-1" evidence="3">
    <location>
        <begin position="82"/>
        <end position="262"/>
    </location>
</feature>
<dbReference type="InterPro" id="IPR000073">
    <property type="entry name" value="AB_hydrolase_1"/>
</dbReference>
<evidence type="ECO:0000259" key="4">
    <source>
        <dbReference type="Pfam" id="PF08386"/>
    </source>
</evidence>
<dbReference type="OMA" id="APCAFWK"/>
<sequence length="559" mass="61681">PVASLVSASLSNATYSSPKVFDWGSIVPSKQLEYHNCYDGFKCARLLVPLDWLNLEDERTVAIAIVKLPAAVPDDDPTFGGTVIFNPGGPGVSGVNTAVKGAARSVQQKLTDKPGIRYYEILSFDPRGVGNTAPVSDCFRSNDFARNAWILEDRGKGSLTSGNTAISYGLGLMKFYSNRCKADEQLNKTLEYVGTPSVARDMVEMIDKIDELRKSEAGQRLEDKNNPVPRIQYLGFSYGTALGNTFASMFPGRVGRMVLDGVVDAKDYYNGDGSTALKDTDKMFDEFWRGCFDASVTNCPFRLSYKTPKEAQQRFWEWITGRDGLNRYPVAVPSANGSPLVIRGSDVLVAAGDALHDPVKKFQPLALALYEGMIKGNLTLMASLVDGTVAKVGDMCEIGSQQFKPEGTWAVACSDSIDLRNHDIDFWNKHIQKQEKISRLFGPFFATFRFACSSWPFRSKWEYRSPFVTPAPRSEPLYFARPAAPLLFLSNRLDPVTPLSSARAMAKGHPESGLLIQQSMGHTTWGGGPSRCTWEAVRNYFDDGRIQAKEFDCPADCDP</sequence>
<comment type="caution">
    <text evidence="5">The sequence shown here is derived from an EMBL/GenBank/DDBJ whole genome shotgun (WGS) entry which is preliminary data.</text>
</comment>
<name>G9MQ32_HYPVG</name>
<dbReference type="InterPro" id="IPR029058">
    <property type="entry name" value="AB_hydrolase_fold"/>
</dbReference>
<accession>G9MQ32</accession>
<dbReference type="Pfam" id="PF08386">
    <property type="entry name" value="Abhydrolase_4"/>
    <property type="match status" value="1"/>
</dbReference>
<evidence type="ECO:0000313" key="6">
    <source>
        <dbReference type="Proteomes" id="UP000007115"/>
    </source>
</evidence>
<evidence type="ECO:0000259" key="3">
    <source>
        <dbReference type="Pfam" id="PF00561"/>
    </source>
</evidence>
<keyword evidence="2" id="KW-0378">Hydrolase</keyword>
<organism evidence="5 6">
    <name type="scientific">Hypocrea virens (strain Gv29-8 / FGSC 10586)</name>
    <name type="common">Gliocladium virens</name>
    <name type="synonym">Trichoderma virens</name>
    <dbReference type="NCBI Taxonomy" id="413071"/>
    <lineage>
        <taxon>Eukaryota</taxon>
        <taxon>Fungi</taxon>
        <taxon>Dikarya</taxon>
        <taxon>Ascomycota</taxon>
        <taxon>Pezizomycotina</taxon>
        <taxon>Sordariomycetes</taxon>
        <taxon>Hypocreomycetidae</taxon>
        <taxon>Hypocreales</taxon>
        <taxon>Hypocreaceae</taxon>
        <taxon>Trichoderma</taxon>
    </lineage>
</organism>
<feature type="domain" description="Peptidase S33 tripeptidyl aminopeptidase-like C-terminal" evidence="4">
    <location>
        <begin position="439"/>
        <end position="553"/>
    </location>
</feature>
<dbReference type="Pfam" id="PF00561">
    <property type="entry name" value="Abhydrolase_1"/>
    <property type="match status" value="1"/>
</dbReference>
<reference evidence="5 6" key="1">
    <citation type="journal article" date="2011" name="Genome Biol.">
        <title>Comparative genome sequence analysis underscores mycoparasitism as the ancestral life style of Trichoderma.</title>
        <authorList>
            <person name="Kubicek C.P."/>
            <person name="Herrera-Estrella A."/>
            <person name="Seidl-Seiboth V."/>
            <person name="Martinez D.A."/>
            <person name="Druzhinina I.S."/>
            <person name="Thon M."/>
            <person name="Zeilinger S."/>
            <person name="Casas-Flores S."/>
            <person name="Horwitz B.A."/>
            <person name="Mukherjee P.K."/>
            <person name="Mukherjee M."/>
            <person name="Kredics L."/>
            <person name="Alcaraz L.D."/>
            <person name="Aerts A."/>
            <person name="Antal Z."/>
            <person name="Atanasova L."/>
            <person name="Cervantes-Badillo M.G."/>
            <person name="Challacombe J."/>
            <person name="Chertkov O."/>
            <person name="McCluskey K."/>
            <person name="Coulpier F."/>
            <person name="Deshpande N."/>
            <person name="von Doehren H."/>
            <person name="Ebbole D.J."/>
            <person name="Esquivel-Naranjo E.U."/>
            <person name="Fekete E."/>
            <person name="Flipphi M."/>
            <person name="Glaser F."/>
            <person name="Gomez-Rodriguez E.Y."/>
            <person name="Gruber S."/>
            <person name="Han C."/>
            <person name="Henrissat B."/>
            <person name="Hermosa R."/>
            <person name="Hernandez-Onate M."/>
            <person name="Karaffa L."/>
            <person name="Kosti I."/>
            <person name="Le Crom S."/>
            <person name="Lindquist E."/>
            <person name="Lucas S."/>
            <person name="Luebeck M."/>
            <person name="Luebeck P.S."/>
            <person name="Margeot A."/>
            <person name="Metz B."/>
            <person name="Misra M."/>
            <person name="Nevalainen H."/>
            <person name="Omann M."/>
            <person name="Packer N."/>
            <person name="Perrone G."/>
            <person name="Uresti-Rivera E.E."/>
            <person name="Salamov A."/>
            <person name="Schmoll M."/>
            <person name="Seiboth B."/>
            <person name="Shapiro H."/>
            <person name="Sukno S."/>
            <person name="Tamayo-Ramos J.A."/>
            <person name="Tisch D."/>
            <person name="Wiest A."/>
            <person name="Wilkinson H.H."/>
            <person name="Zhang M."/>
            <person name="Coutinho P.M."/>
            <person name="Kenerley C.M."/>
            <person name="Monte E."/>
            <person name="Baker S.E."/>
            <person name="Grigoriev I.V."/>
        </authorList>
    </citation>
    <scope>NUCLEOTIDE SEQUENCE [LARGE SCALE GENOMIC DNA]</scope>
    <source>
        <strain evidence="6">Gv29-8 / FGSC 10586</strain>
    </source>
</reference>
<evidence type="ECO:0000256" key="1">
    <source>
        <dbReference type="ARBA" id="ARBA00010088"/>
    </source>
</evidence>
<evidence type="ECO:0008006" key="7">
    <source>
        <dbReference type="Google" id="ProtNLM"/>
    </source>
</evidence>
<dbReference type="PANTHER" id="PTHR43248">
    <property type="entry name" value="2-SUCCINYL-6-HYDROXY-2,4-CYCLOHEXADIENE-1-CARBOXYLATE SYNTHASE"/>
    <property type="match status" value="1"/>
</dbReference>
<dbReference type="GO" id="GO:0016787">
    <property type="term" value="F:hydrolase activity"/>
    <property type="evidence" value="ECO:0007669"/>
    <property type="project" value="UniProtKB-KW"/>
</dbReference>